<dbReference type="InterPro" id="IPR045275">
    <property type="entry name" value="MscS_archaea/bacteria_type"/>
</dbReference>
<dbReference type="InterPro" id="IPR011066">
    <property type="entry name" value="MscS_channel_C_sf"/>
</dbReference>
<comment type="caution">
    <text evidence="11">The sequence shown here is derived from an EMBL/GenBank/DDBJ whole genome shotgun (WGS) entry which is preliminary data.</text>
</comment>
<dbReference type="PANTHER" id="PTHR30221:SF1">
    <property type="entry name" value="SMALL-CONDUCTANCE MECHANOSENSITIVE CHANNEL"/>
    <property type="match status" value="1"/>
</dbReference>
<name>A0A5C6VIM0_9FLAO</name>
<accession>A0A5C6VIM0</accession>
<comment type="similarity">
    <text evidence="2">Belongs to the MscS (TC 1.A.23) family.</text>
</comment>
<dbReference type="InterPro" id="IPR023408">
    <property type="entry name" value="MscS_beta-dom_sf"/>
</dbReference>
<dbReference type="InterPro" id="IPR049142">
    <property type="entry name" value="MS_channel_1st"/>
</dbReference>
<dbReference type="Proteomes" id="UP000321168">
    <property type="component" value="Unassembled WGS sequence"/>
</dbReference>
<evidence type="ECO:0000313" key="11">
    <source>
        <dbReference type="EMBL" id="TXC85243.1"/>
    </source>
</evidence>
<dbReference type="InterPro" id="IPR010920">
    <property type="entry name" value="LSM_dom_sf"/>
</dbReference>
<dbReference type="PANTHER" id="PTHR30221">
    <property type="entry name" value="SMALL-CONDUCTANCE MECHANOSENSITIVE CHANNEL"/>
    <property type="match status" value="1"/>
</dbReference>
<dbReference type="GO" id="GO:0008381">
    <property type="term" value="F:mechanosensitive monoatomic ion channel activity"/>
    <property type="evidence" value="ECO:0007669"/>
    <property type="project" value="InterPro"/>
</dbReference>
<dbReference type="InterPro" id="IPR008910">
    <property type="entry name" value="MSC_TM_helix"/>
</dbReference>
<dbReference type="Gene3D" id="2.30.30.60">
    <property type="match status" value="1"/>
</dbReference>
<feature type="transmembrane region" description="Helical" evidence="7">
    <location>
        <begin position="101"/>
        <end position="131"/>
    </location>
</feature>
<evidence type="ECO:0000313" key="12">
    <source>
        <dbReference type="Proteomes" id="UP000321168"/>
    </source>
</evidence>
<feature type="domain" description="Mechanosensitive ion channel transmembrane helices 2/3" evidence="10">
    <location>
        <begin position="74"/>
        <end position="117"/>
    </location>
</feature>
<keyword evidence="5 7" id="KW-1133">Transmembrane helix</keyword>
<feature type="transmembrane region" description="Helical" evidence="7">
    <location>
        <begin position="67"/>
        <end position="89"/>
    </location>
</feature>
<dbReference type="SUPFAM" id="SSF82861">
    <property type="entry name" value="Mechanosensitive channel protein MscS (YggB), transmembrane region"/>
    <property type="match status" value="1"/>
</dbReference>
<dbReference type="SUPFAM" id="SSF50182">
    <property type="entry name" value="Sm-like ribonucleoproteins"/>
    <property type="match status" value="1"/>
</dbReference>
<dbReference type="Pfam" id="PF21082">
    <property type="entry name" value="MS_channel_3rd"/>
    <property type="match status" value="1"/>
</dbReference>
<sequence length="306" mass="34100">MEFSIASQITQPLQKVGEKLQGWITEAITMLPNLLAGAVCYLFFWLVARAVKRILGKAMGKYSDNKVLQNLFTTIAYYSVLGLGFFVVLEILKLEKTVTSLLAGVGVIGLALSFAFQDIAANFISGIILAFRRPFQVDQIVEIGGVMGTVSRTNLRVTVITTFQGQEVYIPNKDVLQNPITNYSILGQYRIDLAVGVSYGDDLEKVEELVIDTIKNLDGVIRHEDMIFTYTGFGSSSVDFEIKFWIEYPDHPGFLEMRNKAIKAVKKAFDKNEITIPFPIRTLDFGIKGGADLSQMSVRVLSKEKD</sequence>
<dbReference type="InterPro" id="IPR011014">
    <property type="entry name" value="MscS_channel_TM-2"/>
</dbReference>
<feature type="domain" description="Mechanosensitive ion channel MscS C-terminal" evidence="9">
    <location>
        <begin position="192"/>
        <end position="276"/>
    </location>
</feature>
<keyword evidence="4 7" id="KW-0812">Transmembrane</keyword>
<organism evidence="11 12">
    <name type="scientific">Luteibaculum oceani</name>
    <dbReference type="NCBI Taxonomy" id="1294296"/>
    <lineage>
        <taxon>Bacteria</taxon>
        <taxon>Pseudomonadati</taxon>
        <taxon>Bacteroidota</taxon>
        <taxon>Flavobacteriia</taxon>
        <taxon>Flavobacteriales</taxon>
        <taxon>Luteibaculaceae</taxon>
        <taxon>Luteibaculum</taxon>
    </lineage>
</organism>
<dbReference type="GO" id="GO:0005886">
    <property type="term" value="C:plasma membrane"/>
    <property type="evidence" value="ECO:0007669"/>
    <property type="project" value="UniProtKB-SubCell"/>
</dbReference>
<gene>
    <name evidence="11" type="ORF">FRX97_01065</name>
</gene>
<evidence type="ECO:0000256" key="2">
    <source>
        <dbReference type="ARBA" id="ARBA00008017"/>
    </source>
</evidence>
<evidence type="ECO:0000256" key="6">
    <source>
        <dbReference type="ARBA" id="ARBA00023136"/>
    </source>
</evidence>
<comment type="subcellular location">
    <subcellularLocation>
        <location evidence="1">Cell membrane</location>
        <topology evidence="1">Multi-pass membrane protein</topology>
    </subcellularLocation>
</comment>
<feature type="transmembrane region" description="Helical" evidence="7">
    <location>
        <begin position="27"/>
        <end position="47"/>
    </location>
</feature>
<dbReference type="Gene3D" id="1.10.287.1260">
    <property type="match status" value="1"/>
</dbReference>
<dbReference type="Pfam" id="PF05552">
    <property type="entry name" value="MS_channel_1st_1"/>
    <property type="match status" value="1"/>
</dbReference>
<dbReference type="Pfam" id="PF21088">
    <property type="entry name" value="MS_channel_1st"/>
    <property type="match status" value="1"/>
</dbReference>
<feature type="domain" description="Mechanosensitive ion channel MscS" evidence="8">
    <location>
        <begin position="118"/>
        <end position="184"/>
    </location>
</feature>
<dbReference type="EMBL" id="VORB01000001">
    <property type="protein sequence ID" value="TXC85243.1"/>
    <property type="molecule type" value="Genomic_DNA"/>
</dbReference>
<evidence type="ECO:0000256" key="7">
    <source>
        <dbReference type="SAM" id="Phobius"/>
    </source>
</evidence>
<evidence type="ECO:0000259" key="9">
    <source>
        <dbReference type="Pfam" id="PF21082"/>
    </source>
</evidence>
<dbReference type="InterPro" id="IPR006685">
    <property type="entry name" value="MscS_channel_2nd"/>
</dbReference>
<evidence type="ECO:0000256" key="1">
    <source>
        <dbReference type="ARBA" id="ARBA00004651"/>
    </source>
</evidence>
<evidence type="ECO:0000256" key="4">
    <source>
        <dbReference type="ARBA" id="ARBA00022692"/>
    </source>
</evidence>
<evidence type="ECO:0000259" key="10">
    <source>
        <dbReference type="Pfam" id="PF21088"/>
    </source>
</evidence>
<evidence type="ECO:0000256" key="3">
    <source>
        <dbReference type="ARBA" id="ARBA00022475"/>
    </source>
</evidence>
<dbReference type="OrthoDB" id="1522493at2"/>
<dbReference type="InterPro" id="IPR049278">
    <property type="entry name" value="MS_channel_C"/>
</dbReference>
<keyword evidence="12" id="KW-1185">Reference proteome</keyword>
<keyword evidence="3" id="KW-1003">Cell membrane</keyword>
<dbReference type="Gene3D" id="3.30.70.100">
    <property type="match status" value="1"/>
</dbReference>
<dbReference type="Pfam" id="PF00924">
    <property type="entry name" value="MS_channel_2nd"/>
    <property type="match status" value="1"/>
</dbReference>
<dbReference type="SUPFAM" id="SSF82689">
    <property type="entry name" value="Mechanosensitive channel protein MscS (YggB), C-terminal domain"/>
    <property type="match status" value="1"/>
</dbReference>
<dbReference type="AlphaFoldDB" id="A0A5C6VIM0"/>
<dbReference type="RefSeq" id="WP_147012487.1">
    <property type="nucleotide sequence ID" value="NZ_VORB01000001.1"/>
</dbReference>
<keyword evidence="6 7" id="KW-0472">Membrane</keyword>
<evidence type="ECO:0000256" key="5">
    <source>
        <dbReference type="ARBA" id="ARBA00022989"/>
    </source>
</evidence>
<evidence type="ECO:0000259" key="8">
    <source>
        <dbReference type="Pfam" id="PF00924"/>
    </source>
</evidence>
<reference evidence="11 12" key="1">
    <citation type="submission" date="2019-08" db="EMBL/GenBank/DDBJ databases">
        <title>Genome of Luteibaculum oceani JCM 18817.</title>
        <authorList>
            <person name="Bowman J.P."/>
        </authorList>
    </citation>
    <scope>NUCLEOTIDE SEQUENCE [LARGE SCALE GENOMIC DNA]</scope>
    <source>
        <strain evidence="11 12">JCM 18817</strain>
    </source>
</reference>
<protein>
    <submittedName>
        <fullName evidence="11">Mechanosensitive ion channel</fullName>
    </submittedName>
</protein>
<proteinExistence type="inferred from homology"/>